<dbReference type="Proteomes" id="UP001156703">
    <property type="component" value="Unassembled WGS sequence"/>
</dbReference>
<evidence type="ECO:0000313" key="2">
    <source>
        <dbReference type="Proteomes" id="UP001156703"/>
    </source>
</evidence>
<name>A0ABQ5ZA50_9SPHN</name>
<proteinExistence type="predicted"/>
<evidence type="ECO:0000313" key="1">
    <source>
        <dbReference type="EMBL" id="GLR47482.1"/>
    </source>
</evidence>
<gene>
    <name evidence="1" type="ORF">GCM10007925_11940</name>
</gene>
<sequence>MLNQITVAPDSALLWNGSRVTDAQVLSYAKIVAQLQPGPVTALVLRPGVTDERRGALISLLNDAGICTVNHPCTLVENWAAEVAINPPPPPPAPPAG</sequence>
<organism evidence="1 2">
    <name type="scientific">Sphingomonas astaxanthinifaciens DSM 22298</name>
    <dbReference type="NCBI Taxonomy" id="1123267"/>
    <lineage>
        <taxon>Bacteria</taxon>
        <taxon>Pseudomonadati</taxon>
        <taxon>Pseudomonadota</taxon>
        <taxon>Alphaproteobacteria</taxon>
        <taxon>Sphingomonadales</taxon>
        <taxon>Sphingomonadaceae</taxon>
        <taxon>Sphingomonas</taxon>
    </lineage>
</organism>
<dbReference type="EMBL" id="BSOO01000009">
    <property type="protein sequence ID" value="GLR47482.1"/>
    <property type="molecule type" value="Genomic_DNA"/>
</dbReference>
<comment type="caution">
    <text evidence="1">The sequence shown here is derived from an EMBL/GenBank/DDBJ whole genome shotgun (WGS) entry which is preliminary data.</text>
</comment>
<reference evidence="2" key="1">
    <citation type="journal article" date="2019" name="Int. J. Syst. Evol. Microbiol.">
        <title>The Global Catalogue of Microorganisms (GCM) 10K type strain sequencing project: providing services to taxonomists for standard genome sequencing and annotation.</title>
        <authorList>
            <consortium name="The Broad Institute Genomics Platform"/>
            <consortium name="The Broad Institute Genome Sequencing Center for Infectious Disease"/>
            <person name="Wu L."/>
            <person name="Ma J."/>
        </authorList>
    </citation>
    <scope>NUCLEOTIDE SEQUENCE [LARGE SCALE GENOMIC DNA]</scope>
    <source>
        <strain evidence="2">NBRC 102146</strain>
    </source>
</reference>
<protein>
    <submittedName>
        <fullName evidence="1">Uncharacterized protein</fullName>
    </submittedName>
</protein>
<accession>A0ABQ5ZA50</accession>
<keyword evidence="2" id="KW-1185">Reference proteome</keyword>